<dbReference type="STRING" id="658218.SAMN05216562_0261"/>
<keyword evidence="2" id="KW-1185">Reference proteome</keyword>
<name>A0A1H3VTX1_9GAMM</name>
<evidence type="ECO:0000313" key="1">
    <source>
        <dbReference type="EMBL" id="SDZ78200.1"/>
    </source>
</evidence>
<sequence>MALIRSESQAALNDLHVALKHSADNYRDAAEFLDDEPASEFFRKVAAERDSLAAEVEQAIRAENDLPSEPDRDLEAGEQLLHRLESLFAPDQTGEVIEQRRQDDLDLLAQIDGEELKALEQDYGELKASCRKKVTATVDALNDWNH</sequence>
<dbReference type="EMBL" id="FNQO01000001">
    <property type="protein sequence ID" value="SDZ78200.1"/>
    <property type="molecule type" value="Genomic_DNA"/>
</dbReference>
<dbReference type="InterPro" id="IPR012347">
    <property type="entry name" value="Ferritin-like"/>
</dbReference>
<dbReference type="RefSeq" id="WP_091384258.1">
    <property type="nucleotide sequence ID" value="NZ_FNQO01000001.1"/>
</dbReference>
<dbReference type="Proteomes" id="UP000198658">
    <property type="component" value="Unassembled WGS sequence"/>
</dbReference>
<dbReference type="OrthoDB" id="5568629at2"/>
<proteinExistence type="predicted"/>
<organism evidence="1 2">
    <name type="scientific">Microbulbifer marinus</name>
    <dbReference type="NCBI Taxonomy" id="658218"/>
    <lineage>
        <taxon>Bacteria</taxon>
        <taxon>Pseudomonadati</taxon>
        <taxon>Pseudomonadota</taxon>
        <taxon>Gammaproteobacteria</taxon>
        <taxon>Cellvibrionales</taxon>
        <taxon>Microbulbiferaceae</taxon>
        <taxon>Microbulbifer</taxon>
    </lineage>
</organism>
<gene>
    <name evidence="1" type="ORF">SAMN05216562_0261</name>
</gene>
<dbReference type="AlphaFoldDB" id="A0A1H3VTX1"/>
<protein>
    <recommendedName>
        <fullName evidence="3">DUF2383 domain-containing protein</fullName>
    </recommendedName>
</protein>
<dbReference type="Gene3D" id="1.20.1260.10">
    <property type="match status" value="1"/>
</dbReference>
<reference evidence="2" key="1">
    <citation type="submission" date="2016-10" db="EMBL/GenBank/DDBJ databases">
        <authorList>
            <person name="Varghese N."/>
            <person name="Submissions S."/>
        </authorList>
    </citation>
    <scope>NUCLEOTIDE SEQUENCE [LARGE SCALE GENOMIC DNA]</scope>
    <source>
        <strain evidence="2">CGMCC 1.10657</strain>
    </source>
</reference>
<evidence type="ECO:0000313" key="2">
    <source>
        <dbReference type="Proteomes" id="UP000198658"/>
    </source>
</evidence>
<evidence type="ECO:0008006" key="3">
    <source>
        <dbReference type="Google" id="ProtNLM"/>
    </source>
</evidence>
<accession>A0A1H3VTX1</accession>